<gene>
    <name evidence="3" type="ORF">EWB00_006747</name>
</gene>
<dbReference type="InterPro" id="IPR019748">
    <property type="entry name" value="FERM_central"/>
</dbReference>
<organism evidence="3 4">
    <name type="scientific">Schistosoma japonicum</name>
    <name type="common">Blood fluke</name>
    <dbReference type="NCBI Taxonomy" id="6182"/>
    <lineage>
        <taxon>Eukaryota</taxon>
        <taxon>Metazoa</taxon>
        <taxon>Spiralia</taxon>
        <taxon>Lophotrochozoa</taxon>
        <taxon>Platyhelminthes</taxon>
        <taxon>Trematoda</taxon>
        <taxon>Digenea</taxon>
        <taxon>Strigeidida</taxon>
        <taxon>Schistosomatoidea</taxon>
        <taxon>Schistosomatidae</taxon>
        <taxon>Schistosoma</taxon>
    </lineage>
</organism>
<dbReference type="InterPro" id="IPR019749">
    <property type="entry name" value="Band_41_domain"/>
</dbReference>
<evidence type="ECO:0000313" key="4">
    <source>
        <dbReference type="Proteomes" id="UP000311919"/>
    </source>
</evidence>
<feature type="compositionally biased region" description="Low complexity" evidence="1">
    <location>
        <begin position="1096"/>
        <end position="1117"/>
    </location>
</feature>
<dbReference type="SUPFAM" id="SSF47031">
    <property type="entry name" value="Second domain of FERM"/>
    <property type="match status" value="1"/>
</dbReference>
<evidence type="ECO:0000256" key="1">
    <source>
        <dbReference type="SAM" id="MobiDB-lite"/>
    </source>
</evidence>
<feature type="domain" description="Band 4.1" evidence="2">
    <location>
        <begin position="105"/>
        <end position="992"/>
    </location>
</feature>
<comment type="caution">
    <text evidence="3">The sequence shown here is derived from an EMBL/GenBank/DDBJ whole genome shotgun (WGS) entry which is preliminary data.</text>
</comment>
<keyword evidence="4" id="KW-1185">Reference proteome</keyword>
<dbReference type="GO" id="GO:0005178">
    <property type="term" value="F:integrin binding"/>
    <property type="evidence" value="ECO:0007669"/>
    <property type="project" value="TreeGrafter"/>
</dbReference>
<dbReference type="Gene3D" id="3.10.20.90">
    <property type="entry name" value="Phosphatidylinositol 3-kinase Catalytic Subunit, Chain A, domain 1"/>
    <property type="match status" value="1"/>
</dbReference>
<dbReference type="AlphaFoldDB" id="A0A4Z2CWY6"/>
<dbReference type="GO" id="GO:0030055">
    <property type="term" value="C:cell-substrate junction"/>
    <property type="evidence" value="ECO:0007669"/>
    <property type="project" value="TreeGrafter"/>
</dbReference>
<dbReference type="Gene3D" id="2.30.29.30">
    <property type="entry name" value="Pleckstrin-homology domain (PH domain)/Phosphotyrosine-binding domain (PTB)"/>
    <property type="match status" value="1"/>
</dbReference>
<feature type="region of interest" description="Disordered" evidence="1">
    <location>
        <begin position="1096"/>
        <end position="1131"/>
    </location>
</feature>
<dbReference type="InterPro" id="IPR037843">
    <property type="entry name" value="Kindlin/fermitin"/>
</dbReference>
<dbReference type="CDD" id="cd14473">
    <property type="entry name" value="FERM_B-lobe"/>
    <property type="match status" value="1"/>
</dbReference>
<dbReference type="Pfam" id="PF00373">
    <property type="entry name" value="FERM_M"/>
    <property type="match status" value="1"/>
</dbReference>
<dbReference type="InterPro" id="IPR035963">
    <property type="entry name" value="FERM_2"/>
</dbReference>
<name>A0A4Z2CWY6_SCHJA</name>
<dbReference type="STRING" id="6182.A0A4Z2CWY6"/>
<dbReference type="SUPFAM" id="SSF50729">
    <property type="entry name" value="PH domain-like"/>
    <property type="match status" value="1"/>
</dbReference>
<dbReference type="InterPro" id="IPR014352">
    <property type="entry name" value="FERM/acyl-CoA-bd_prot_sf"/>
</dbReference>
<proteinExistence type="predicted"/>
<dbReference type="EMBL" id="SKCS01000403">
    <property type="protein sequence ID" value="TNN08743.1"/>
    <property type="molecule type" value="Genomic_DNA"/>
</dbReference>
<evidence type="ECO:0000259" key="2">
    <source>
        <dbReference type="SMART" id="SM00295"/>
    </source>
</evidence>
<dbReference type="Pfam" id="PF18124">
    <property type="entry name" value="Kindlin_2_N"/>
    <property type="match status" value="1"/>
</dbReference>
<dbReference type="GO" id="GO:0007229">
    <property type="term" value="P:integrin-mediated signaling pathway"/>
    <property type="evidence" value="ECO:0007669"/>
    <property type="project" value="InterPro"/>
</dbReference>
<dbReference type="PANTHER" id="PTHR16160:SF13">
    <property type="entry name" value="FERMITIN 2-RELATED"/>
    <property type="match status" value="1"/>
</dbReference>
<dbReference type="OrthoDB" id="10057618at2759"/>
<dbReference type="PANTHER" id="PTHR16160">
    <property type="entry name" value="FERMITIN 2-RELATED"/>
    <property type="match status" value="1"/>
</dbReference>
<sequence length="1189" mass="135787">MLANGEYVDGSWLLSIHIDELNIDRQIRVHGEWSISELLIQLTDGLTCPLPKPLQSNEISLRSGIVRNNWNDYGLWWPSKSKWLLKTKLSLNQYGLQADAKLRFISIYGNLNIQLPDLQIRNFIDVNYAEPVFRVTLSICRYLNIRHPEELSLAHPIHQNDLKHSRFTPGYIDKRYHTLSSNGKHSTFQRSATINTTHSQYKTLRRESLFQMNDITNTNITINQQDKLQLDDNTSRKNSLSTRNSIHLFGPPRIRDKRIHFITNSNRYSRLDCENFNKLAFSPITFDLRILDDTSLAYSPLMNVDDILQKDLIVRPNNFIQRIRLNATWLDSSKSLMEQGIYMLGYNSILNHLSSSLVSRPNSPISLQNEDQTKVLHNNVNNNTNNKDEYTIPTLLLRYKYGTFYDLNIKYDLIRINQLYEQAKWSIISEIYEVTDEEACLFAALQAQIELSTEEETLMNDEDLLNPDIINDTMNTDGKQQVVNCCLDKNIIDNCKINAKKIKSTLVINNRDISPIGGYLHTGRYLMKSLTSTSDSISSSTTRPISTIELDNEIDAMLNDLSINCLESTNINLLSDSIKIQHCSRLRQRSLRPLSLLDHINNDDDHVIHSDNNQYDNEQMSLPELNTYVKICKPRKFGLKVFRRYFMIIKGTELFIYKNKEDSQTNSETAEVIYLPGCEIQPDLCISSEKFNIRLYVPVSRTNLPLSAAFANTTQLDDLQTDEDDTTVGTKLKRRASLLSLTSLAHLSNVLGISSSSTSSHNGTQNGLIGINGIGALTGSSAAMTGLVNELWLRFLTLDDYIDWLAIFRITTAIHSTLVPSLCTDVTDLSNTLLKSIKLSKKSHNIASYLLNRTTFNAERKAISNLLRLLSPNSMKSDQTDQIVNITKLHNHLDKRLIDMLPLRLSYLKNSHRTWDYRREQYDTLLKRSTTLSSHDKPPIYSQTNQFLQTRNNLIQRISSTYTQINKLTSLQGKLKYINAWEQLHLHGIVFFTARIEVTVPLNALINSENYSDYNNGQIGWIPGINRPTTSNHITVSISRKIEAIGIGSTRIYRCDLTNGEILASWRMSSIQGWHINWELSELVLMLANQLQCQSKTPTNTTTTTNTTNPNINSSSSKTDHHHHHNQSMVKSNEFSGRVIIRPVDVSVRTVAEFLGGYTFLNLRSPEKNQCLAEDIFYKLTTGMSLPTV</sequence>
<dbReference type="Gene3D" id="1.20.80.10">
    <property type="match status" value="1"/>
</dbReference>
<dbReference type="InterPro" id="IPR011993">
    <property type="entry name" value="PH-like_dom_sf"/>
</dbReference>
<dbReference type="InterPro" id="IPR040790">
    <property type="entry name" value="Kindlin_2_N"/>
</dbReference>
<protein>
    <recommendedName>
        <fullName evidence="2">Band 4.1 domain-containing protein</fullName>
    </recommendedName>
</protein>
<evidence type="ECO:0000313" key="3">
    <source>
        <dbReference type="EMBL" id="TNN08743.1"/>
    </source>
</evidence>
<dbReference type="SMART" id="SM00295">
    <property type="entry name" value="B41"/>
    <property type="match status" value="1"/>
</dbReference>
<accession>A0A4Z2CWY6</accession>
<dbReference type="Proteomes" id="UP000311919">
    <property type="component" value="Unassembled WGS sequence"/>
</dbReference>
<reference evidence="3 4" key="1">
    <citation type="submission" date="2019-03" db="EMBL/GenBank/DDBJ databases">
        <title>An improved genome assembly of the fluke Schistosoma japonicum.</title>
        <authorList>
            <person name="Hu W."/>
            <person name="Luo F."/>
            <person name="Yin M."/>
            <person name="Mo X."/>
            <person name="Sun C."/>
            <person name="Wu Q."/>
            <person name="Zhu B."/>
            <person name="Xiang M."/>
            <person name="Wang J."/>
            <person name="Wang Y."/>
            <person name="Zhang T."/>
            <person name="Xu B."/>
            <person name="Zheng H."/>
            <person name="Feng Z."/>
        </authorList>
    </citation>
    <scope>NUCLEOTIDE SEQUENCE [LARGE SCALE GENOMIC DNA]</scope>
    <source>
        <strain evidence="3">HuSjv2</strain>
        <tissue evidence="3">Worms</tissue>
    </source>
</reference>
<dbReference type="GO" id="GO:0007160">
    <property type="term" value="P:cell-matrix adhesion"/>
    <property type="evidence" value="ECO:0007669"/>
    <property type="project" value="TreeGrafter"/>
</dbReference>